<evidence type="ECO:0000256" key="1">
    <source>
        <dbReference type="SAM" id="Phobius"/>
    </source>
</evidence>
<feature type="transmembrane region" description="Helical" evidence="1">
    <location>
        <begin position="206"/>
        <end position="227"/>
    </location>
</feature>
<reference evidence="2 3" key="1">
    <citation type="journal article" date="2016" name="Antonie Van Leeuwenhoek">
        <title>Dongia soli sp. nov., isolated from soil from Dokdo, Korea.</title>
        <authorList>
            <person name="Kim D.U."/>
            <person name="Lee H."/>
            <person name="Kim H."/>
            <person name="Kim S.G."/>
            <person name="Ka J.O."/>
        </authorList>
    </citation>
    <scope>NUCLEOTIDE SEQUENCE [LARGE SCALE GENOMIC DNA]</scope>
    <source>
        <strain evidence="2 3">D78</strain>
    </source>
</reference>
<accession>A0ABU5EG24</accession>
<keyword evidence="3" id="KW-1185">Reference proteome</keyword>
<dbReference type="InterPro" id="IPR025333">
    <property type="entry name" value="DUF4239"/>
</dbReference>
<dbReference type="EMBL" id="JAXCLW010000006">
    <property type="protein sequence ID" value="MDY0884799.1"/>
    <property type="molecule type" value="Genomic_DNA"/>
</dbReference>
<comment type="caution">
    <text evidence="2">The sequence shown here is derived from an EMBL/GenBank/DDBJ whole genome shotgun (WGS) entry which is preliminary data.</text>
</comment>
<keyword evidence="1" id="KW-0812">Transmembrane</keyword>
<name>A0ABU5EG24_9PROT</name>
<dbReference type="RefSeq" id="WP_320509873.1">
    <property type="nucleotide sequence ID" value="NZ_JAXCLW010000006.1"/>
</dbReference>
<organism evidence="2 3">
    <name type="scientific">Dongia soli</name>
    <dbReference type="NCBI Taxonomy" id="600628"/>
    <lineage>
        <taxon>Bacteria</taxon>
        <taxon>Pseudomonadati</taxon>
        <taxon>Pseudomonadota</taxon>
        <taxon>Alphaproteobacteria</taxon>
        <taxon>Rhodospirillales</taxon>
        <taxon>Dongiaceae</taxon>
        <taxon>Dongia</taxon>
    </lineage>
</organism>
<evidence type="ECO:0000313" key="2">
    <source>
        <dbReference type="EMBL" id="MDY0884799.1"/>
    </source>
</evidence>
<keyword evidence="1" id="KW-1133">Transmembrane helix</keyword>
<feature type="transmembrane region" description="Helical" evidence="1">
    <location>
        <begin position="178"/>
        <end position="200"/>
    </location>
</feature>
<dbReference type="Proteomes" id="UP001279642">
    <property type="component" value="Unassembled WGS sequence"/>
</dbReference>
<dbReference type="Pfam" id="PF14023">
    <property type="entry name" value="Bestrophin-like"/>
    <property type="match status" value="1"/>
</dbReference>
<gene>
    <name evidence="2" type="ORF">SMD27_18290</name>
</gene>
<feature type="transmembrane region" description="Helical" evidence="1">
    <location>
        <begin position="39"/>
        <end position="61"/>
    </location>
</feature>
<keyword evidence="1" id="KW-0472">Membrane</keyword>
<evidence type="ECO:0000313" key="3">
    <source>
        <dbReference type="Proteomes" id="UP001279642"/>
    </source>
</evidence>
<evidence type="ECO:0008006" key="4">
    <source>
        <dbReference type="Google" id="ProtNLM"/>
    </source>
</evidence>
<sequence length="255" mass="27807">MSEIGVAVLVFLFVVGGAFLGLAVRRRLPEHHVDSSTQDVVRLVMGLVATMSALVLGLLIVSAKNNFDTQSAYVAQLAAEVIEIDRILAHYGPETADARGLFRDSVVLAVERIWPADGSTPENTEPPQLHSKWEAFYDRLQKLEPQTNGQHIAQSNAMQLGIELLRTRTLMYEKLHNTLASPFLVVLVFWLILLFVGFGLQTPPNVTILVTFLLGALSTAGAVLLILELDQPYSGLLRVSSGPLQRALSLIGQAS</sequence>
<proteinExistence type="predicted"/>
<protein>
    <recommendedName>
        <fullName evidence="4">DUF4239 domain-containing protein</fullName>
    </recommendedName>
</protein>